<reference evidence="1 2" key="1">
    <citation type="submission" date="2015-01" db="EMBL/GenBank/DDBJ databases">
        <title>The Genome Sequence of Ochroconis gallopava CBS43764.</title>
        <authorList>
            <consortium name="The Broad Institute Genomics Platform"/>
            <person name="Cuomo C."/>
            <person name="de Hoog S."/>
            <person name="Gorbushina A."/>
            <person name="Stielow B."/>
            <person name="Teixiera M."/>
            <person name="Abouelleil A."/>
            <person name="Chapman S.B."/>
            <person name="Priest M."/>
            <person name="Young S.K."/>
            <person name="Wortman J."/>
            <person name="Nusbaum C."/>
            <person name="Birren B."/>
        </authorList>
    </citation>
    <scope>NUCLEOTIDE SEQUENCE [LARGE SCALE GENOMIC DNA]</scope>
    <source>
        <strain evidence="1 2">CBS 43764</strain>
    </source>
</reference>
<dbReference type="RefSeq" id="XP_016209905.1">
    <property type="nucleotide sequence ID" value="XM_016362270.1"/>
</dbReference>
<accession>A0A0D1XCT4</accession>
<dbReference type="HOGENOM" id="CLU_1058451_0_0_1"/>
<sequence>MEIRCQIYRELLVSDAEWIRPVPPWVARMIPKFPKATMIRPWPHPSKSPDEHEHVFESTIMDTSLFLACKQIYQESLPVLLEENPVVLVVRTGETIENERRINCVLKYARVLALKVEFLGADFLRCHYIVASWIRTLQNRTNIRTFRLRFMYRRDKLVDAWRLGQLEPFAKIKDELIKIKACAVATVECNVDDWFRSHSFASDNDPAVRKVKDLASWLEKDLAAVMKKEGCSCSKRADGRHVDRVEIGKGGEEPATIRANLAE</sequence>
<organism evidence="1 2">
    <name type="scientific">Verruconis gallopava</name>
    <dbReference type="NCBI Taxonomy" id="253628"/>
    <lineage>
        <taxon>Eukaryota</taxon>
        <taxon>Fungi</taxon>
        <taxon>Dikarya</taxon>
        <taxon>Ascomycota</taxon>
        <taxon>Pezizomycotina</taxon>
        <taxon>Dothideomycetes</taxon>
        <taxon>Pleosporomycetidae</taxon>
        <taxon>Venturiales</taxon>
        <taxon>Sympoventuriaceae</taxon>
        <taxon>Verruconis</taxon>
    </lineage>
</organism>
<evidence type="ECO:0000313" key="1">
    <source>
        <dbReference type="EMBL" id="KIW00036.1"/>
    </source>
</evidence>
<proteinExistence type="predicted"/>
<dbReference type="GeneID" id="27316361"/>
<dbReference type="InParanoid" id="A0A0D1XCT4"/>
<dbReference type="EMBL" id="KN847568">
    <property type="protein sequence ID" value="KIW00036.1"/>
    <property type="molecule type" value="Genomic_DNA"/>
</dbReference>
<protein>
    <submittedName>
        <fullName evidence="1">Uncharacterized protein</fullName>
    </submittedName>
</protein>
<dbReference type="VEuPathDB" id="FungiDB:PV09_08388"/>
<gene>
    <name evidence="1" type="ORF">PV09_08388</name>
</gene>
<dbReference type="Proteomes" id="UP000053259">
    <property type="component" value="Unassembled WGS sequence"/>
</dbReference>
<name>A0A0D1XCT4_9PEZI</name>
<dbReference type="AlphaFoldDB" id="A0A0D1XCT4"/>
<evidence type="ECO:0000313" key="2">
    <source>
        <dbReference type="Proteomes" id="UP000053259"/>
    </source>
</evidence>
<keyword evidence="2" id="KW-1185">Reference proteome</keyword>